<reference evidence="2" key="1">
    <citation type="journal article" date="2023" name="G3 (Bethesda)">
        <title>Genome assembly and association tests identify interacting loci associated with vigor, precocity, and sex in interspecific pistachio rootstocks.</title>
        <authorList>
            <person name="Palmer W."/>
            <person name="Jacygrad E."/>
            <person name="Sagayaradj S."/>
            <person name="Cavanaugh K."/>
            <person name="Han R."/>
            <person name="Bertier L."/>
            <person name="Beede B."/>
            <person name="Kafkas S."/>
            <person name="Golino D."/>
            <person name="Preece J."/>
            <person name="Michelmore R."/>
        </authorList>
    </citation>
    <scope>NUCLEOTIDE SEQUENCE [LARGE SCALE GENOMIC DNA]</scope>
</reference>
<keyword evidence="2" id="KW-1185">Reference proteome</keyword>
<evidence type="ECO:0000313" key="2">
    <source>
        <dbReference type="Proteomes" id="UP001164250"/>
    </source>
</evidence>
<gene>
    <name evidence="1" type="ORF">Patl1_22870</name>
</gene>
<proteinExistence type="predicted"/>
<protein>
    <submittedName>
        <fullName evidence="1">Uncharacterized protein</fullName>
    </submittedName>
</protein>
<sequence>MRNLEAGDFTFLFPKKVGSNSKLDNYGKLRCLLQITSSPSITIGEREGEAGSSSLAVGGDTPLESIVVHINGDNTVVPVSGNEKKWLEYIVNGESFKNPHEVIRTKIERVSAMLRVVKKNRGCYDPLVFSIGPYHFGNPRLELMQQHKLTMARQYVNGDLRLLEESYQKVRRVAEAAKQCYTDQISVAKFNNEEFSQMMFLDACFLLQFIYYIVREEREALKMKNNMIALIQRDLFLLENQIPFQLLNELSFESKFGDESSKQTMFNKFVTQIRSLPPQSYKNNINNFLSNLAFGGRKGVQDVNVIAGKFESEPAQLLDLIRTNLFDKTVLTQPPPRDCSDWFSYRSAKELNAVGIHFRPSKTNRFTDVAFQSGYLAGFLKLPPIYIDDSTKSMLLNMVAYESSLNGPDDSGVSSYICLMNSLLEHAEDVKELRSKGILLNFLGSDQQVADLFNEIADNLVSHPHAYAVVKDRIEKHYKNRLKIWLAEWLHTHFTSPWTVLAFIAASLALFLTVIQTYQSFMPSKNS</sequence>
<dbReference type="EMBL" id="CM047909">
    <property type="protein sequence ID" value="KAJ0079622.1"/>
    <property type="molecule type" value="Genomic_DNA"/>
</dbReference>
<name>A0ACC0ZXZ3_9ROSI</name>
<evidence type="ECO:0000313" key="1">
    <source>
        <dbReference type="EMBL" id="KAJ0079622.1"/>
    </source>
</evidence>
<dbReference type="Proteomes" id="UP001164250">
    <property type="component" value="Chromosome 13"/>
</dbReference>
<accession>A0ACC0ZXZ3</accession>
<organism evidence="1 2">
    <name type="scientific">Pistacia atlantica</name>
    <dbReference type="NCBI Taxonomy" id="434234"/>
    <lineage>
        <taxon>Eukaryota</taxon>
        <taxon>Viridiplantae</taxon>
        <taxon>Streptophyta</taxon>
        <taxon>Embryophyta</taxon>
        <taxon>Tracheophyta</taxon>
        <taxon>Spermatophyta</taxon>
        <taxon>Magnoliopsida</taxon>
        <taxon>eudicotyledons</taxon>
        <taxon>Gunneridae</taxon>
        <taxon>Pentapetalae</taxon>
        <taxon>rosids</taxon>
        <taxon>malvids</taxon>
        <taxon>Sapindales</taxon>
        <taxon>Anacardiaceae</taxon>
        <taxon>Pistacia</taxon>
    </lineage>
</organism>
<comment type="caution">
    <text evidence="1">The sequence shown here is derived from an EMBL/GenBank/DDBJ whole genome shotgun (WGS) entry which is preliminary data.</text>
</comment>